<reference evidence="1" key="1">
    <citation type="submission" date="2021-01" db="EMBL/GenBank/DDBJ databases">
        <authorList>
            <consortium name="Aspergillus puulaauensis MK2 genome sequencing consortium"/>
            <person name="Kazuki M."/>
            <person name="Futagami T."/>
        </authorList>
    </citation>
    <scope>NUCLEOTIDE SEQUENCE</scope>
    <source>
        <strain evidence="1">MK2</strain>
    </source>
</reference>
<protein>
    <submittedName>
        <fullName evidence="1">Uncharacterized protein</fullName>
    </submittedName>
</protein>
<evidence type="ECO:0000313" key="1">
    <source>
        <dbReference type="EMBL" id="BCS30751.1"/>
    </source>
</evidence>
<dbReference type="AlphaFoldDB" id="A0A7R7XZW1"/>
<dbReference type="EMBL" id="AP024450">
    <property type="protein sequence ID" value="BCS30751.1"/>
    <property type="molecule type" value="Genomic_DNA"/>
</dbReference>
<dbReference type="KEGG" id="apuu:APUU_81054S"/>
<dbReference type="InterPro" id="IPR029032">
    <property type="entry name" value="AhpD-like"/>
</dbReference>
<dbReference type="OrthoDB" id="5537330at2759"/>
<name>A0A7R7XZW1_9EURO</name>
<proteinExistence type="predicted"/>
<accession>A0A7R7XZW1</accession>
<dbReference type="InterPro" id="IPR052999">
    <property type="entry name" value="PTS1_Protein"/>
</dbReference>
<reference evidence="1" key="2">
    <citation type="submission" date="2021-02" db="EMBL/GenBank/DDBJ databases">
        <title>Aspergillus puulaauensis MK2 genome sequence.</title>
        <authorList>
            <person name="Futagami T."/>
            <person name="Mori K."/>
            <person name="Kadooka C."/>
            <person name="Tanaka T."/>
        </authorList>
    </citation>
    <scope>NUCLEOTIDE SEQUENCE</scope>
    <source>
        <strain evidence="1">MK2</strain>
    </source>
</reference>
<dbReference type="Gene3D" id="1.20.1290.10">
    <property type="entry name" value="AhpD-like"/>
    <property type="match status" value="1"/>
</dbReference>
<organism evidence="1 2">
    <name type="scientific">Aspergillus puulaauensis</name>
    <dbReference type="NCBI Taxonomy" id="1220207"/>
    <lineage>
        <taxon>Eukaryota</taxon>
        <taxon>Fungi</taxon>
        <taxon>Dikarya</taxon>
        <taxon>Ascomycota</taxon>
        <taxon>Pezizomycotina</taxon>
        <taxon>Eurotiomycetes</taxon>
        <taxon>Eurotiomycetidae</taxon>
        <taxon>Eurotiales</taxon>
        <taxon>Aspergillaceae</taxon>
        <taxon>Aspergillus</taxon>
    </lineage>
</organism>
<evidence type="ECO:0000313" key="2">
    <source>
        <dbReference type="Proteomes" id="UP000654913"/>
    </source>
</evidence>
<dbReference type="GeneID" id="64980748"/>
<sequence>MAQAHCSPFDEEFYSVLADLQPSSTFKWYQTAIVALGALNYPEEIPRLYELLLNAYIPKENHLKETRKIREGLTKACGIMGAAKTGSSLRQLATAIPPELMESTYHRAGDTRETAIQRGRNMFCQIYGNIPGYDEGKTLHASPDYYHIVNELFYGHIFSFDAVLDILETEQVIVSALLGIDCPEQARNHMLGILANGGQGEDLAFIRDIVSRIADRGHMQLRRVSKFDTPRLDS</sequence>
<dbReference type="RefSeq" id="XP_041562937.1">
    <property type="nucleotide sequence ID" value="XM_041697403.1"/>
</dbReference>
<dbReference type="PANTHER" id="PTHR28180:SF2">
    <property type="entry name" value="PEROXISOMAL PROTEIN 2"/>
    <property type="match status" value="1"/>
</dbReference>
<gene>
    <name evidence="1" type="ORF">APUU_81054S</name>
</gene>
<dbReference type="Proteomes" id="UP000654913">
    <property type="component" value="Chromosome 8"/>
</dbReference>
<dbReference type="PANTHER" id="PTHR28180">
    <property type="entry name" value="CONSERVED MITOCHONDRIAL PROTEIN-RELATED"/>
    <property type="match status" value="1"/>
</dbReference>
<keyword evidence="2" id="KW-1185">Reference proteome</keyword>
<dbReference type="SUPFAM" id="SSF69118">
    <property type="entry name" value="AhpD-like"/>
    <property type="match status" value="1"/>
</dbReference>